<proteinExistence type="predicted"/>
<comment type="caution">
    <text evidence="1">The sequence shown here is derived from an EMBL/GenBank/DDBJ whole genome shotgun (WGS) entry which is preliminary data.</text>
</comment>
<organism evidence="1 2">
    <name type="scientific">Dreissena polymorpha</name>
    <name type="common">Zebra mussel</name>
    <name type="synonym">Mytilus polymorpha</name>
    <dbReference type="NCBI Taxonomy" id="45954"/>
    <lineage>
        <taxon>Eukaryota</taxon>
        <taxon>Metazoa</taxon>
        <taxon>Spiralia</taxon>
        <taxon>Lophotrochozoa</taxon>
        <taxon>Mollusca</taxon>
        <taxon>Bivalvia</taxon>
        <taxon>Autobranchia</taxon>
        <taxon>Heteroconchia</taxon>
        <taxon>Euheterodonta</taxon>
        <taxon>Imparidentia</taxon>
        <taxon>Neoheterodontei</taxon>
        <taxon>Myida</taxon>
        <taxon>Dreissenoidea</taxon>
        <taxon>Dreissenidae</taxon>
        <taxon>Dreissena</taxon>
    </lineage>
</organism>
<keyword evidence="2" id="KW-1185">Reference proteome</keyword>
<sequence>MCNGNRPQWQSSVDESLDDCKRCNILVQMCKELKRYYLNNEGHVKSANLFITIRRPKCTQDAPTPINHVKLLK</sequence>
<dbReference type="Proteomes" id="UP000828390">
    <property type="component" value="Unassembled WGS sequence"/>
</dbReference>
<name>A0A9D4GPD5_DREPO</name>
<dbReference type="EMBL" id="JAIWYP010000005">
    <property type="protein sequence ID" value="KAH3819101.1"/>
    <property type="molecule type" value="Genomic_DNA"/>
</dbReference>
<protein>
    <submittedName>
        <fullName evidence="1">Uncharacterized protein</fullName>
    </submittedName>
</protein>
<gene>
    <name evidence="1" type="ORF">DPMN_120834</name>
</gene>
<reference evidence="1" key="1">
    <citation type="journal article" date="2019" name="bioRxiv">
        <title>The Genome of the Zebra Mussel, Dreissena polymorpha: A Resource for Invasive Species Research.</title>
        <authorList>
            <person name="McCartney M.A."/>
            <person name="Auch B."/>
            <person name="Kono T."/>
            <person name="Mallez S."/>
            <person name="Zhang Y."/>
            <person name="Obille A."/>
            <person name="Becker A."/>
            <person name="Abrahante J.E."/>
            <person name="Garbe J."/>
            <person name="Badalamenti J.P."/>
            <person name="Herman A."/>
            <person name="Mangelson H."/>
            <person name="Liachko I."/>
            <person name="Sullivan S."/>
            <person name="Sone E.D."/>
            <person name="Koren S."/>
            <person name="Silverstein K.A.T."/>
            <person name="Beckman K.B."/>
            <person name="Gohl D.M."/>
        </authorList>
    </citation>
    <scope>NUCLEOTIDE SEQUENCE</scope>
    <source>
        <strain evidence="1">Duluth1</strain>
        <tissue evidence="1">Whole animal</tissue>
    </source>
</reference>
<accession>A0A9D4GPD5</accession>
<dbReference type="AlphaFoldDB" id="A0A9D4GPD5"/>
<evidence type="ECO:0000313" key="2">
    <source>
        <dbReference type="Proteomes" id="UP000828390"/>
    </source>
</evidence>
<evidence type="ECO:0000313" key="1">
    <source>
        <dbReference type="EMBL" id="KAH3819101.1"/>
    </source>
</evidence>
<reference evidence="1" key="2">
    <citation type="submission" date="2020-11" db="EMBL/GenBank/DDBJ databases">
        <authorList>
            <person name="McCartney M.A."/>
            <person name="Auch B."/>
            <person name="Kono T."/>
            <person name="Mallez S."/>
            <person name="Becker A."/>
            <person name="Gohl D.M."/>
            <person name="Silverstein K.A.T."/>
            <person name="Koren S."/>
            <person name="Bechman K.B."/>
            <person name="Herman A."/>
            <person name="Abrahante J.E."/>
            <person name="Garbe J."/>
        </authorList>
    </citation>
    <scope>NUCLEOTIDE SEQUENCE</scope>
    <source>
        <strain evidence="1">Duluth1</strain>
        <tissue evidence="1">Whole animal</tissue>
    </source>
</reference>